<proteinExistence type="predicted"/>
<dbReference type="Proteomes" id="UP000024635">
    <property type="component" value="Unassembled WGS sequence"/>
</dbReference>
<name>A0A016UTW7_9BILA</name>
<keyword evidence="2" id="KW-1185">Reference proteome</keyword>
<evidence type="ECO:0000313" key="2">
    <source>
        <dbReference type="Proteomes" id="UP000024635"/>
    </source>
</evidence>
<gene>
    <name evidence="1" type="primary">Acey_s0028.g1764</name>
    <name evidence="1" type="ORF">Y032_0028g1764</name>
</gene>
<dbReference type="AlphaFoldDB" id="A0A016UTW7"/>
<protein>
    <submittedName>
        <fullName evidence="1">Uncharacterized protein</fullName>
    </submittedName>
</protein>
<accession>A0A016UTW7</accession>
<sequence length="67" mass="7766">MSDGLSLEMLLKQGQMSANALFSSIEFGDDGILEGNSDVRRWRRRNSVVHRKLVFRWDPNCAKNPWE</sequence>
<dbReference type="EMBL" id="JARK01001364">
    <property type="protein sequence ID" value="EYC18262.1"/>
    <property type="molecule type" value="Genomic_DNA"/>
</dbReference>
<organism evidence="1 2">
    <name type="scientific">Ancylostoma ceylanicum</name>
    <dbReference type="NCBI Taxonomy" id="53326"/>
    <lineage>
        <taxon>Eukaryota</taxon>
        <taxon>Metazoa</taxon>
        <taxon>Ecdysozoa</taxon>
        <taxon>Nematoda</taxon>
        <taxon>Chromadorea</taxon>
        <taxon>Rhabditida</taxon>
        <taxon>Rhabditina</taxon>
        <taxon>Rhabditomorpha</taxon>
        <taxon>Strongyloidea</taxon>
        <taxon>Ancylostomatidae</taxon>
        <taxon>Ancylostomatinae</taxon>
        <taxon>Ancylostoma</taxon>
    </lineage>
</organism>
<comment type="caution">
    <text evidence="1">The sequence shown here is derived from an EMBL/GenBank/DDBJ whole genome shotgun (WGS) entry which is preliminary data.</text>
</comment>
<reference evidence="2" key="1">
    <citation type="journal article" date="2015" name="Nat. Genet.">
        <title>The genome and transcriptome of the zoonotic hookworm Ancylostoma ceylanicum identify infection-specific gene families.</title>
        <authorList>
            <person name="Schwarz E.M."/>
            <person name="Hu Y."/>
            <person name="Antoshechkin I."/>
            <person name="Miller M.M."/>
            <person name="Sternberg P.W."/>
            <person name="Aroian R.V."/>
        </authorList>
    </citation>
    <scope>NUCLEOTIDE SEQUENCE</scope>
    <source>
        <strain evidence="2">HY135</strain>
    </source>
</reference>
<evidence type="ECO:0000313" key="1">
    <source>
        <dbReference type="EMBL" id="EYC18262.1"/>
    </source>
</evidence>